<feature type="region of interest" description="Disordered" evidence="1">
    <location>
        <begin position="27"/>
        <end position="48"/>
    </location>
</feature>
<comment type="caution">
    <text evidence="2">The sequence shown here is derived from an EMBL/GenBank/DDBJ whole genome shotgun (WGS) entry which is preliminary data.</text>
</comment>
<dbReference type="Proteomes" id="UP001596053">
    <property type="component" value="Unassembled WGS sequence"/>
</dbReference>
<evidence type="ECO:0000256" key="1">
    <source>
        <dbReference type="SAM" id="MobiDB-lite"/>
    </source>
</evidence>
<sequence>MTLKDTTAGGVEAVIDQASRLMAAGWRGNPNMSGDDRDFMPPSMRRKHDDKVRTVVEYVIAALAASPAPAPAAGVDIRYDDALNEAGWRLNELLGAYGPVSGRQFNNLKPILKDVIERYLADAHSKSDPHPEPDKKG</sequence>
<keyword evidence="3" id="KW-1185">Reference proteome</keyword>
<evidence type="ECO:0000313" key="2">
    <source>
        <dbReference type="EMBL" id="MFC5423262.1"/>
    </source>
</evidence>
<proteinExistence type="predicted"/>
<dbReference type="EMBL" id="JBHSLW010000067">
    <property type="protein sequence ID" value="MFC5423262.1"/>
    <property type="molecule type" value="Genomic_DNA"/>
</dbReference>
<gene>
    <name evidence="2" type="ORF">ACFPOB_27330</name>
</gene>
<protein>
    <submittedName>
        <fullName evidence="2">Uncharacterized protein</fullName>
    </submittedName>
</protein>
<accession>A0ABW0J018</accession>
<evidence type="ECO:0000313" key="3">
    <source>
        <dbReference type="Proteomes" id="UP001596053"/>
    </source>
</evidence>
<dbReference type="RefSeq" id="WP_377801427.1">
    <property type="nucleotide sequence ID" value="NZ_JBHSLW010000067.1"/>
</dbReference>
<name>A0ABW0J018_9HYPH</name>
<organism evidence="2 3">
    <name type="scientific">Bosea eneae</name>
    <dbReference type="NCBI Taxonomy" id="151454"/>
    <lineage>
        <taxon>Bacteria</taxon>
        <taxon>Pseudomonadati</taxon>
        <taxon>Pseudomonadota</taxon>
        <taxon>Alphaproteobacteria</taxon>
        <taxon>Hyphomicrobiales</taxon>
        <taxon>Boseaceae</taxon>
        <taxon>Bosea</taxon>
    </lineage>
</organism>
<reference evidence="3" key="1">
    <citation type="journal article" date="2019" name="Int. J. Syst. Evol. Microbiol.">
        <title>The Global Catalogue of Microorganisms (GCM) 10K type strain sequencing project: providing services to taxonomists for standard genome sequencing and annotation.</title>
        <authorList>
            <consortium name="The Broad Institute Genomics Platform"/>
            <consortium name="The Broad Institute Genome Sequencing Center for Infectious Disease"/>
            <person name="Wu L."/>
            <person name="Ma J."/>
        </authorList>
    </citation>
    <scope>NUCLEOTIDE SEQUENCE [LARGE SCALE GENOMIC DNA]</scope>
    <source>
        <strain evidence="3">NCAIM B.01391</strain>
    </source>
</reference>